<gene>
    <name evidence="2" type="ORF">BOQ54_03215</name>
</gene>
<comment type="function">
    <text evidence="1">Toxic component of a type II toxin-antitoxin (TA) system.</text>
</comment>
<evidence type="ECO:0000256" key="1">
    <source>
        <dbReference type="PIRNR" id="PIRNR033490"/>
    </source>
</evidence>
<keyword evidence="1" id="KW-0540">Nuclease</keyword>
<organism evidence="2 3">
    <name type="scientific">Chelatococcus daeguensis</name>
    <dbReference type="NCBI Taxonomy" id="444444"/>
    <lineage>
        <taxon>Bacteria</taxon>
        <taxon>Pseudomonadati</taxon>
        <taxon>Pseudomonadota</taxon>
        <taxon>Alphaproteobacteria</taxon>
        <taxon>Hyphomicrobiales</taxon>
        <taxon>Chelatococcaceae</taxon>
        <taxon>Chelatococcus</taxon>
    </lineage>
</organism>
<evidence type="ECO:0000313" key="3">
    <source>
        <dbReference type="Proteomes" id="UP000182703"/>
    </source>
</evidence>
<dbReference type="EC" id="3.1.-.-" evidence="1"/>
<dbReference type="GO" id="GO:0004521">
    <property type="term" value="F:RNA endonuclease activity"/>
    <property type="evidence" value="ECO:0007669"/>
    <property type="project" value="TreeGrafter"/>
</dbReference>
<evidence type="ECO:0000313" key="2">
    <source>
        <dbReference type="EMBL" id="APF36447.1"/>
    </source>
</evidence>
<proteinExistence type="inferred from homology"/>
<dbReference type="InterPro" id="IPR003477">
    <property type="entry name" value="PemK-like"/>
</dbReference>
<dbReference type="PANTHER" id="PTHR33988">
    <property type="entry name" value="ENDORIBONUCLEASE MAZF-RELATED"/>
    <property type="match status" value="1"/>
</dbReference>
<dbReference type="Pfam" id="PF02452">
    <property type="entry name" value="PemK_toxin"/>
    <property type="match status" value="1"/>
</dbReference>
<dbReference type="GO" id="GO:0006402">
    <property type="term" value="P:mRNA catabolic process"/>
    <property type="evidence" value="ECO:0007669"/>
    <property type="project" value="TreeGrafter"/>
</dbReference>
<comment type="similarity">
    <text evidence="1">Belongs to the PemK/MazF family.</text>
</comment>
<sequence>MGVVADVRRYDVYLVNLDPTLGSEIQKTRPCLVISPDEMNRHIRTVIIAPMTSVRRDYPTRVDVTFQRKKGQVVLDQIRTVDKARLAKHLGRLPEPRCREVADLLQQMFAYE</sequence>
<keyword evidence="1" id="KW-0378">Hydrolase</keyword>
<dbReference type="Proteomes" id="UP000182703">
    <property type="component" value="Chromosome"/>
</dbReference>
<dbReference type="GO" id="GO:0003677">
    <property type="term" value="F:DNA binding"/>
    <property type="evidence" value="ECO:0007669"/>
    <property type="project" value="InterPro"/>
</dbReference>
<protein>
    <recommendedName>
        <fullName evidence="1">mRNA interferase</fullName>
        <ecNumber evidence="1">3.1.-.-</ecNumber>
    </recommendedName>
</protein>
<name>A0AAC9JMI5_9HYPH</name>
<keyword evidence="3" id="KW-1185">Reference proteome</keyword>
<dbReference type="InterPro" id="IPR011067">
    <property type="entry name" value="Plasmid_toxin/cell-grow_inhib"/>
</dbReference>
<dbReference type="GO" id="GO:0016787">
    <property type="term" value="F:hydrolase activity"/>
    <property type="evidence" value="ECO:0007669"/>
    <property type="project" value="UniProtKB-KW"/>
</dbReference>
<accession>A0AAC9JMI5</accession>
<dbReference type="PANTHER" id="PTHR33988:SF2">
    <property type="entry name" value="ENDORIBONUCLEASE MAZF"/>
    <property type="match status" value="1"/>
</dbReference>
<dbReference type="Gene3D" id="2.30.30.110">
    <property type="match status" value="1"/>
</dbReference>
<dbReference type="AlphaFoldDB" id="A0AAC9JMI5"/>
<dbReference type="SUPFAM" id="SSF50118">
    <property type="entry name" value="Cell growth inhibitor/plasmid maintenance toxic component"/>
    <property type="match status" value="1"/>
</dbReference>
<reference evidence="2 3" key="1">
    <citation type="submission" date="2016-11" db="EMBL/GenBank/DDBJ databases">
        <title>Complete genome sequence of the aerobically denitrifying bacterium Chelatococcus daeguensis TAD1.</title>
        <authorList>
            <person name="Yang Y."/>
            <person name="Huang S."/>
            <person name="Lin E."/>
        </authorList>
    </citation>
    <scope>NUCLEOTIDE SEQUENCE [LARGE SCALE GENOMIC DNA]</scope>
    <source>
        <strain evidence="2 3">TAD1</strain>
    </source>
</reference>
<dbReference type="EMBL" id="CP018095">
    <property type="protein sequence ID" value="APF36447.1"/>
    <property type="molecule type" value="Genomic_DNA"/>
</dbReference>
<dbReference type="PIRSF" id="PIRSF033490">
    <property type="entry name" value="MazF"/>
    <property type="match status" value="1"/>
</dbReference>
<dbReference type="KEGG" id="cdq:BOQ54_03215"/>
<dbReference type="GO" id="GO:0016075">
    <property type="term" value="P:rRNA catabolic process"/>
    <property type="evidence" value="ECO:0007669"/>
    <property type="project" value="TreeGrafter"/>
</dbReference>
<keyword evidence="1" id="KW-0255">Endonuclease</keyword>